<reference evidence="1 2" key="1">
    <citation type="submission" date="2019-12" db="EMBL/GenBank/DDBJ databases">
        <authorList>
            <person name="Kim Y.S."/>
        </authorList>
    </citation>
    <scope>NUCLEOTIDE SEQUENCE [LARGE SCALE GENOMIC DNA]</scope>
    <source>
        <strain evidence="1 2">GA093</strain>
    </source>
</reference>
<keyword evidence="2" id="KW-1185">Reference proteome</keyword>
<accession>A0A6I4NRE8</accession>
<evidence type="ECO:0000313" key="2">
    <source>
        <dbReference type="Proteomes" id="UP000471501"/>
    </source>
</evidence>
<dbReference type="RefSeq" id="WP_160373589.1">
    <property type="nucleotide sequence ID" value="NZ_WSTB01000002.1"/>
</dbReference>
<proteinExistence type="predicted"/>
<gene>
    <name evidence="1" type="ORF">GON26_04800</name>
</gene>
<name>A0A6I4NRE8_9FLAO</name>
<dbReference type="Proteomes" id="UP000471501">
    <property type="component" value="Unassembled WGS sequence"/>
</dbReference>
<evidence type="ECO:0000313" key="1">
    <source>
        <dbReference type="EMBL" id="MWB93667.1"/>
    </source>
</evidence>
<dbReference type="EMBL" id="WSTB01000002">
    <property type="protein sequence ID" value="MWB93667.1"/>
    <property type="molecule type" value="Genomic_DNA"/>
</dbReference>
<dbReference type="AlphaFoldDB" id="A0A6I4NRE8"/>
<organism evidence="1 2">
    <name type="scientific">Flavobacterium hydrocarbonoxydans</name>
    <dbReference type="NCBI Taxonomy" id="2683249"/>
    <lineage>
        <taxon>Bacteria</taxon>
        <taxon>Pseudomonadati</taxon>
        <taxon>Bacteroidota</taxon>
        <taxon>Flavobacteriia</taxon>
        <taxon>Flavobacteriales</taxon>
        <taxon>Flavobacteriaceae</taxon>
        <taxon>Flavobacterium</taxon>
    </lineage>
</organism>
<sequence length="145" mass="16007">MDDVAKKILIILFLIFFTPTYSQTGVNTLFPKSTLDINGNISLKVVNLNGSSSPTPISDGVYISLNPQAQDQVFNLPSAAEYPGRMYFLRNVNANFTAAVSTSSGIFYYKNSSNEINPATHSFYLYEGLRSVIIISDGTNWTVFN</sequence>
<comment type="caution">
    <text evidence="1">The sequence shown here is derived from an EMBL/GenBank/DDBJ whole genome shotgun (WGS) entry which is preliminary data.</text>
</comment>
<protein>
    <submittedName>
        <fullName evidence="1">Uncharacterized protein</fullName>
    </submittedName>
</protein>